<protein>
    <submittedName>
        <fullName evidence="2">Uncharacterized protein</fullName>
    </submittedName>
</protein>
<proteinExistence type="predicted"/>
<feature type="region of interest" description="Disordered" evidence="1">
    <location>
        <begin position="1"/>
        <end position="41"/>
    </location>
</feature>
<evidence type="ECO:0000256" key="1">
    <source>
        <dbReference type="SAM" id="MobiDB-lite"/>
    </source>
</evidence>
<comment type="caution">
    <text evidence="2">The sequence shown here is derived from an EMBL/GenBank/DDBJ whole genome shotgun (WGS) entry which is preliminary data.</text>
</comment>
<feature type="compositionally biased region" description="Polar residues" evidence="1">
    <location>
        <begin position="14"/>
        <end position="23"/>
    </location>
</feature>
<name>A0AAV1T6V6_9STRA</name>
<dbReference type="Proteomes" id="UP001162060">
    <property type="component" value="Unassembled WGS sequence"/>
</dbReference>
<evidence type="ECO:0000313" key="2">
    <source>
        <dbReference type="EMBL" id="CAK7900269.1"/>
    </source>
</evidence>
<sequence length="115" mass="12122">MTSRSLPRPPAGSNAVTAGSSTARRAGRNAPSATPSSRRVDRYVPADSLFQALEEATANNAPPADFRSIAMLDVQRARVAVSEKLKLFIPCGTVAGASQLDEIMLSIHTEDQAAL</sequence>
<organism evidence="2 3">
    <name type="scientific">Peronospora matthiolae</name>
    <dbReference type="NCBI Taxonomy" id="2874970"/>
    <lineage>
        <taxon>Eukaryota</taxon>
        <taxon>Sar</taxon>
        <taxon>Stramenopiles</taxon>
        <taxon>Oomycota</taxon>
        <taxon>Peronosporomycetes</taxon>
        <taxon>Peronosporales</taxon>
        <taxon>Peronosporaceae</taxon>
        <taxon>Peronospora</taxon>
    </lineage>
</organism>
<reference evidence="2" key="1">
    <citation type="submission" date="2024-01" db="EMBL/GenBank/DDBJ databases">
        <authorList>
            <person name="Webb A."/>
        </authorList>
    </citation>
    <scope>NUCLEOTIDE SEQUENCE</scope>
    <source>
        <strain evidence="2">Pm1</strain>
    </source>
</reference>
<dbReference type="AlphaFoldDB" id="A0AAV1T6V6"/>
<gene>
    <name evidence="2" type="ORF">PM001_LOCUS2043</name>
</gene>
<dbReference type="EMBL" id="CAKLBY020000016">
    <property type="protein sequence ID" value="CAK7900269.1"/>
    <property type="molecule type" value="Genomic_DNA"/>
</dbReference>
<accession>A0AAV1T6V6</accession>
<evidence type="ECO:0000313" key="3">
    <source>
        <dbReference type="Proteomes" id="UP001162060"/>
    </source>
</evidence>